<reference evidence="1" key="1">
    <citation type="submission" date="2022-02" db="EMBL/GenBank/DDBJ databases">
        <title>Towards deciphering the DNA virus diversity associated with rodent species in the families Cricetidae and Heteromyidae.</title>
        <authorList>
            <person name="Lund M."/>
            <person name="Larsen B.B."/>
            <person name="Gryseels S."/>
            <person name="Kraberger S."/>
            <person name="Rowsey D.M."/>
            <person name="Steger L."/>
            <person name="Yule K.M."/>
            <person name="Upham N.S."/>
            <person name="Worobey M."/>
            <person name="Van Doorslaer K."/>
            <person name="Varsani A."/>
        </authorList>
    </citation>
    <scope>NUCLEOTIDE SEQUENCE</scope>
    <source>
        <strain evidence="1">NeonRodF1_63</strain>
    </source>
</reference>
<evidence type="ECO:0000313" key="1">
    <source>
        <dbReference type="EMBL" id="UPW41945.1"/>
    </source>
</evidence>
<dbReference type="Pfam" id="PF20577">
    <property type="entry name" value="Phage_ORF5"/>
    <property type="match status" value="1"/>
</dbReference>
<organism evidence="1">
    <name type="scientific">Dipodfec virus RodF1_63</name>
    <dbReference type="NCBI Taxonomy" id="2929305"/>
    <lineage>
        <taxon>Viruses</taxon>
        <taxon>Monodnaviria</taxon>
        <taxon>Sangervirae</taxon>
        <taxon>Phixviricota</taxon>
        <taxon>Malgrandaviricetes</taxon>
        <taxon>Petitvirales</taxon>
        <taxon>Microviridae</taxon>
    </lineage>
</organism>
<accession>A0A976N376</accession>
<protein>
    <submittedName>
        <fullName evidence="1">Nonstructural protein</fullName>
    </submittedName>
</protein>
<proteinExistence type="predicted"/>
<dbReference type="InterPro" id="IPR046781">
    <property type="entry name" value="Phage_ORF5"/>
</dbReference>
<name>A0A976N376_9VIRU</name>
<dbReference type="EMBL" id="OM869699">
    <property type="protein sequence ID" value="UPW41945.1"/>
    <property type="molecule type" value="Genomic_DNA"/>
</dbReference>
<sequence length="82" mass="9282">MIMNIYAIRDTKSGFLSPTLDVSHEVSRRNFEHAFMVASGESLFFTHAEDYSLYCLGSYDTESGVITPNVVPEFIMNAPRKE</sequence>